<dbReference type="EMBL" id="GGEC01062511">
    <property type="protein sequence ID" value="MBX42995.1"/>
    <property type="molecule type" value="Transcribed_RNA"/>
</dbReference>
<keyword evidence="1" id="KW-1133">Transmembrane helix</keyword>
<keyword evidence="1" id="KW-0472">Membrane</keyword>
<sequence length="58" mass="6886">MLLTQMRHYLIEAHVFNLDAFICLIISHFTFSSFHHFFSPKMCIPVLGYSFLYAHVYS</sequence>
<proteinExistence type="predicted"/>
<organism evidence="2">
    <name type="scientific">Rhizophora mucronata</name>
    <name type="common">Asiatic mangrove</name>
    <dbReference type="NCBI Taxonomy" id="61149"/>
    <lineage>
        <taxon>Eukaryota</taxon>
        <taxon>Viridiplantae</taxon>
        <taxon>Streptophyta</taxon>
        <taxon>Embryophyta</taxon>
        <taxon>Tracheophyta</taxon>
        <taxon>Spermatophyta</taxon>
        <taxon>Magnoliopsida</taxon>
        <taxon>eudicotyledons</taxon>
        <taxon>Gunneridae</taxon>
        <taxon>Pentapetalae</taxon>
        <taxon>rosids</taxon>
        <taxon>fabids</taxon>
        <taxon>Malpighiales</taxon>
        <taxon>Rhizophoraceae</taxon>
        <taxon>Rhizophora</taxon>
    </lineage>
</organism>
<reference evidence="2" key="1">
    <citation type="submission" date="2018-02" db="EMBL/GenBank/DDBJ databases">
        <title>Rhizophora mucronata_Transcriptome.</title>
        <authorList>
            <person name="Meera S.P."/>
            <person name="Sreeshan A."/>
            <person name="Augustine A."/>
        </authorList>
    </citation>
    <scope>NUCLEOTIDE SEQUENCE</scope>
    <source>
        <tissue evidence="2">Leaf</tissue>
    </source>
</reference>
<evidence type="ECO:0000313" key="2">
    <source>
        <dbReference type="EMBL" id="MBX42995.1"/>
    </source>
</evidence>
<protein>
    <submittedName>
        <fullName evidence="2">Uncharacterized protein</fullName>
    </submittedName>
</protein>
<feature type="transmembrane region" description="Helical" evidence="1">
    <location>
        <begin position="9"/>
        <end position="31"/>
    </location>
</feature>
<name>A0A2P2NKP1_RHIMU</name>
<dbReference type="AlphaFoldDB" id="A0A2P2NKP1"/>
<accession>A0A2P2NKP1</accession>
<evidence type="ECO:0000256" key="1">
    <source>
        <dbReference type="SAM" id="Phobius"/>
    </source>
</evidence>
<keyword evidence="1" id="KW-0812">Transmembrane</keyword>